<evidence type="ECO:0000313" key="7">
    <source>
        <dbReference type="Proteomes" id="UP000245207"/>
    </source>
</evidence>
<feature type="domain" description="GST N-terminal" evidence="4">
    <location>
        <begin position="5"/>
        <end position="85"/>
    </location>
</feature>
<dbReference type="EMBL" id="PKPP01001929">
    <property type="protein sequence ID" value="PWA78873.1"/>
    <property type="molecule type" value="Genomic_DNA"/>
</dbReference>
<evidence type="ECO:0000313" key="6">
    <source>
        <dbReference type="EMBL" id="PWA78873.1"/>
    </source>
</evidence>
<dbReference type="GO" id="GO:0006749">
    <property type="term" value="P:glutathione metabolic process"/>
    <property type="evidence" value="ECO:0007669"/>
    <property type="project" value="InterPro"/>
</dbReference>
<name>A0A2U1NZB6_ARTAN</name>
<dbReference type="AlphaFoldDB" id="A0A2U1NZB6"/>
<dbReference type="GO" id="GO:0005829">
    <property type="term" value="C:cytosol"/>
    <property type="evidence" value="ECO:0007669"/>
    <property type="project" value="UniProtKB-SubCell"/>
</dbReference>
<keyword evidence="1 3" id="KW-0808">Transferase</keyword>
<accession>A0A2U1NZB6</accession>
<dbReference type="EC" id="2.5.1.18" evidence="3"/>
<dbReference type="PROSITE" id="PS50405">
    <property type="entry name" value="GST_CTER"/>
    <property type="match status" value="1"/>
</dbReference>
<dbReference type="PROSITE" id="PS50404">
    <property type="entry name" value="GST_NTER"/>
    <property type="match status" value="1"/>
</dbReference>
<gene>
    <name evidence="6" type="ORF">CTI12_AA127970</name>
</gene>
<evidence type="ECO:0000256" key="2">
    <source>
        <dbReference type="ARBA" id="ARBA00047960"/>
    </source>
</evidence>
<comment type="subcellular location">
    <subcellularLocation>
        <location evidence="3">Cytoplasm</location>
        <location evidence="3">Cytosol</location>
    </subcellularLocation>
</comment>
<dbReference type="SFLD" id="SFLDG01152">
    <property type="entry name" value="Main.3:_Omega-_and_Tau-like"/>
    <property type="match status" value="1"/>
</dbReference>
<dbReference type="CDD" id="cd03185">
    <property type="entry name" value="GST_C_Tau"/>
    <property type="match status" value="1"/>
</dbReference>
<comment type="catalytic activity">
    <reaction evidence="2 3">
        <text>RX + glutathione = an S-substituted glutathione + a halide anion + H(+)</text>
        <dbReference type="Rhea" id="RHEA:16437"/>
        <dbReference type="ChEBI" id="CHEBI:15378"/>
        <dbReference type="ChEBI" id="CHEBI:16042"/>
        <dbReference type="ChEBI" id="CHEBI:17792"/>
        <dbReference type="ChEBI" id="CHEBI:57925"/>
        <dbReference type="ChEBI" id="CHEBI:90779"/>
        <dbReference type="EC" id="2.5.1.18"/>
    </reaction>
</comment>
<comment type="caution">
    <text evidence="6">The sequence shown here is derived from an EMBL/GenBank/DDBJ whole genome shotgun (WGS) entry which is preliminary data.</text>
</comment>
<keyword evidence="3" id="KW-0963">Cytoplasm</keyword>
<evidence type="ECO:0000256" key="3">
    <source>
        <dbReference type="RuleBase" id="RU369102"/>
    </source>
</evidence>
<dbReference type="InterPro" id="IPR010987">
    <property type="entry name" value="Glutathione-S-Trfase_C-like"/>
</dbReference>
<proteinExistence type="inferred from homology"/>
<organism evidence="6 7">
    <name type="scientific">Artemisia annua</name>
    <name type="common">Sweet wormwood</name>
    <dbReference type="NCBI Taxonomy" id="35608"/>
    <lineage>
        <taxon>Eukaryota</taxon>
        <taxon>Viridiplantae</taxon>
        <taxon>Streptophyta</taxon>
        <taxon>Embryophyta</taxon>
        <taxon>Tracheophyta</taxon>
        <taxon>Spermatophyta</taxon>
        <taxon>Magnoliopsida</taxon>
        <taxon>eudicotyledons</taxon>
        <taxon>Gunneridae</taxon>
        <taxon>Pentapetalae</taxon>
        <taxon>asterids</taxon>
        <taxon>campanulids</taxon>
        <taxon>Asterales</taxon>
        <taxon>Asteraceae</taxon>
        <taxon>Asteroideae</taxon>
        <taxon>Anthemideae</taxon>
        <taxon>Artemisiinae</taxon>
        <taxon>Artemisia</taxon>
    </lineage>
</organism>
<comment type="similarity">
    <text evidence="3">Belongs to the GST superfamily.</text>
</comment>
<dbReference type="SUPFAM" id="SSF47616">
    <property type="entry name" value="GST C-terminal domain-like"/>
    <property type="match status" value="1"/>
</dbReference>
<dbReference type="InterPro" id="IPR040079">
    <property type="entry name" value="Glutathione_S-Trfase"/>
</dbReference>
<dbReference type="STRING" id="35608.A0A2U1NZB6"/>
<sequence>MAKKCEMKLIGIDASPYVNRVRVVLKLKSIDYEYIQEHYPSKSELLLTSNPVHKKVPVLLHANESPIPESLVIIEYLDEIHPDVHQILPKAPLDRAESRLWAFYIDNTLWRLYEELRLAPGQEEKEEVKKRIFEAAQLLEGVYAKSSNGKTYFGGDDLSYIDVVLGCFLPWTGMLETINDFKVFDDVRTPGLAAWAKCIRSHEAFKSVCPGDHEALMDLYMIRQKYITNMRYV</sequence>
<protein>
    <recommendedName>
        <fullName evidence="3">Glutathione S-transferase</fullName>
        <ecNumber evidence="3">2.5.1.18</ecNumber>
    </recommendedName>
</protein>
<dbReference type="InterPro" id="IPR004045">
    <property type="entry name" value="Glutathione_S-Trfase_N"/>
</dbReference>
<dbReference type="SFLD" id="SFLDS00019">
    <property type="entry name" value="Glutathione_Transferase_(cytos"/>
    <property type="match status" value="1"/>
</dbReference>
<reference evidence="6 7" key="1">
    <citation type="journal article" date="2018" name="Mol. Plant">
        <title>The genome of Artemisia annua provides insight into the evolution of Asteraceae family and artemisinin biosynthesis.</title>
        <authorList>
            <person name="Shen Q."/>
            <person name="Zhang L."/>
            <person name="Liao Z."/>
            <person name="Wang S."/>
            <person name="Yan T."/>
            <person name="Shi P."/>
            <person name="Liu M."/>
            <person name="Fu X."/>
            <person name="Pan Q."/>
            <person name="Wang Y."/>
            <person name="Lv Z."/>
            <person name="Lu X."/>
            <person name="Zhang F."/>
            <person name="Jiang W."/>
            <person name="Ma Y."/>
            <person name="Chen M."/>
            <person name="Hao X."/>
            <person name="Li L."/>
            <person name="Tang Y."/>
            <person name="Lv G."/>
            <person name="Zhou Y."/>
            <person name="Sun X."/>
            <person name="Brodelius P.E."/>
            <person name="Rose J.K.C."/>
            <person name="Tang K."/>
        </authorList>
    </citation>
    <scope>NUCLEOTIDE SEQUENCE [LARGE SCALE GENOMIC DNA]</scope>
    <source>
        <strain evidence="7">cv. Huhao1</strain>
        <tissue evidence="6">Leaf</tissue>
    </source>
</reference>
<dbReference type="GO" id="GO:0004364">
    <property type="term" value="F:glutathione transferase activity"/>
    <property type="evidence" value="ECO:0007669"/>
    <property type="project" value="UniProtKB-UniRule"/>
</dbReference>
<dbReference type="Pfam" id="PF13417">
    <property type="entry name" value="GST_N_3"/>
    <property type="match status" value="1"/>
</dbReference>
<dbReference type="SUPFAM" id="SSF52833">
    <property type="entry name" value="Thioredoxin-like"/>
    <property type="match status" value="1"/>
</dbReference>
<evidence type="ECO:0000259" key="5">
    <source>
        <dbReference type="PROSITE" id="PS50405"/>
    </source>
</evidence>
<dbReference type="Gene3D" id="1.20.1050.10">
    <property type="match status" value="1"/>
</dbReference>
<feature type="domain" description="GST C-terminal" evidence="5">
    <location>
        <begin position="91"/>
        <end position="219"/>
    </location>
</feature>
<dbReference type="InterPro" id="IPR045074">
    <property type="entry name" value="GST_C_Tau"/>
</dbReference>
<keyword evidence="7" id="KW-1185">Reference proteome</keyword>
<dbReference type="PANTHER" id="PTHR11260">
    <property type="entry name" value="GLUTATHIONE S-TRANSFERASE, GST, SUPERFAMILY, GST DOMAIN CONTAINING"/>
    <property type="match status" value="1"/>
</dbReference>
<dbReference type="Pfam" id="PF13410">
    <property type="entry name" value="GST_C_2"/>
    <property type="match status" value="1"/>
</dbReference>
<dbReference type="InterPro" id="IPR036282">
    <property type="entry name" value="Glutathione-S-Trfase_C_sf"/>
</dbReference>
<dbReference type="CDD" id="cd03058">
    <property type="entry name" value="GST_N_Tau"/>
    <property type="match status" value="1"/>
</dbReference>
<dbReference type="PANTHER" id="PTHR11260:SF710">
    <property type="entry name" value="GLUTATHIONE S-TRANSFERASE"/>
    <property type="match status" value="1"/>
</dbReference>
<dbReference type="Proteomes" id="UP000245207">
    <property type="component" value="Unassembled WGS sequence"/>
</dbReference>
<dbReference type="InterPro" id="IPR045073">
    <property type="entry name" value="Omega/Tau-like"/>
</dbReference>
<dbReference type="OrthoDB" id="4951845at2759"/>
<dbReference type="SFLD" id="SFLDG00358">
    <property type="entry name" value="Main_(cytGST)"/>
    <property type="match status" value="1"/>
</dbReference>
<dbReference type="InterPro" id="IPR036249">
    <property type="entry name" value="Thioredoxin-like_sf"/>
</dbReference>
<evidence type="ECO:0000256" key="1">
    <source>
        <dbReference type="ARBA" id="ARBA00022679"/>
    </source>
</evidence>
<evidence type="ECO:0000259" key="4">
    <source>
        <dbReference type="PROSITE" id="PS50404"/>
    </source>
</evidence>
<dbReference type="Gene3D" id="3.40.30.10">
    <property type="entry name" value="Glutaredoxin"/>
    <property type="match status" value="1"/>
</dbReference>
<comment type="function">
    <text evidence="3">Is involved in the conjugation of reduced glutathione to a wide number of exogenous and endogenous hydrophobic electrophiles.</text>
</comment>